<sequence length="892" mass="96404">MESLSRSLGKVSIGVPSKCSVYTFVPVVQTLPMESIATEEERSGSLTGTPSKNVAESHETPTGLNMSNREILKEEIKVFIKDSVKGGAGFTTQLGKTKKPSVDHMSPSHATASPPVAVQSENTRIHVAARTAAMETPVDKHRGFSQQQCHDTSGLADISSGYFVNRAIVPEDRMSHTSCADLLATPSSSRESIFSGGSDGGKSWSAAQLSCVTSPVSFHRIVSPCSSVASSVCSGIFSPAVVRIKRHFLAPGDSLVNSPGFSSCESLSSSVSARSPPRSPRHRPPLTRLSLLTAILRKGRLPVLSSAFQRPYTPCWPVNPVTLSFCNACTAASSVSSTGLHFSPQFSSPASLGSQSHTHREPDRCSTSPPHVQSNELNRTFPQTLKVKRGSEQIGSSRVPQSEQVISPPPAKSTLPRAPPLFCSNFNSVFPAKHKEMDYTFSKKTQHTHKYPELKPVNADLYLKGPADNNLKNLISETTNAMYEQGTSVLKKLSDPPKSSLSRLRSLSQQLRSPPVHPPLPEPSQPHSSGVTFSCDMASSPALNATGRCESGRGCPDSRRTSALAGPHKAHCLSPSRYTAIAFPGWPSPTSSPAPTPSPAPPIRDFTPSPSLPRRSTPSPRPGSGISVWSDGEGKKRKTHKIKLSYKSLAAIPTNTLLLDQQAIDERVEREESPCDSLDRRDTFDRGVADTHTKMCSPAELRQQSEELYAVIDEIMANSIPASKSPQHFRSLSTRFGLQQNSSSLTKSLGRETKYASVCSSHPTTGVERKLMNPKKDPALSVTHPFSSLSAPVSHSHHSHLSAAAPSLVSLSLLLIRACLPDVSSPWNKASFDYSVFFRQTASGPSARPLVSTGRRKQGKHLRESDRQSRPTAHSRKGRLTQIESRRGWIDI</sequence>
<dbReference type="Pfam" id="PF15274">
    <property type="entry name" value="MLIP"/>
    <property type="match status" value="1"/>
</dbReference>
<reference evidence="2 3" key="1">
    <citation type="journal article" date="2021" name="G3 (Bethesda)">
        <title>Improved contiguity of the threespine stickleback genome using long-read sequencing.</title>
        <authorList>
            <person name="Nath S."/>
            <person name="Shaw D.E."/>
            <person name="White M.A."/>
        </authorList>
    </citation>
    <scope>NUCLEOTIDE SEQUENCE [LARGE SCALE GENOMIC DNA]</scope>
    <source>
        <strain evidence="2 3">Lake Benthic</strain>
    </source>
</reference>
<feature type="compositionally biased region" description="Polar residues" evidence="1">
    <location>
        <begin position="393"/>
        <end position="405"/>
    </location>
</feature>
<feature type="region of interest" description="Disordered" evidence="1">
    <location>
        <begin position="91"/>
        <end position="117"/>
    </location>
</feature>
<feature type="compositionally biased region" description="Polar residues" evidence="1">
    <location>
        <begin position="365"/>
        <end position="383"/>
    </location>
</feature>
<feature type="compositionally biased region" description="Basic and acidic residues" evidence="1">
    <location>
        <begin position="767"/>
        <end position="778"/>
    </location>
</feature>
<dbReference type="Proteomes" id="UP000007635">
    <property type="component" value="Chromosome VI"/>
</dbReference>
<dbReference type="PANTHER" id="PTHR31514">
    <property type="entry name" value="MUSCULAR LMNA-INTERACTING PROTEIN MLIP"/>
    <property type="match status" value="1"/>
</dbReference>
<dbReference type="AlphaFoldDB" id="A0AAQ4Q3U9"/>
<feature type="region of interest" description="Disordered" evidence="1">
    <location>
        <begin position="491"/>
        <end position="570"/>
    </location>
</feature>
<protein>
    <recommendedName>
        <fullName evidence="4">Muscular LMNA-interacting protein</fullName>
    </recommendedName>
</protein>
<evidence type="ECO:0008006" key="4">
    <source>
        <dbReference type="Google" id="ProtNLM"/>
    </source>
</evidence>
<feature type="compositionally biased region" description="Low complexity" evidence="1">
    <location>
        <begin position="607"/>
        <end position="627"/>
    </location>
</feature>
<feature type="compositionally biased region" description="Pro residues" evidence="1">
    <location>
        <begin position="515"/>
        <end position="524"/>
    </location>
</feature>
<feature type="compositionally biased region" description="Low complexity" evidence="1">
    <location>
        <begin position="496"/>
        <end position="514"/>
    </location>
</feature>
<dbReference type="PANTHER" id="PTHR31514:SF1">
    <property type="entry name" value="MUSCULAR LMNA-INTERACTING PROTEIN"/>
    <property type="match status" value="1"/>
</dbReference>
<reference evidence="2" key="3">
    <citation type="submission" date="2025-09" db="UniProtKB">
        <authorList>
            <consortium name="Ensembl"/>
        </authorList>
    </citation>
    <scope>IDENTIFICATION</scope>
</reference>
<feature type="region of interest" description="Disordered" evidence="1">
    <location>
        <begin position="844"/>
        <end position="880"/>
    </location>
</feature>
<feature type="compositionally biased region" description="Pro residues" evidence="1">
    <location>
        <begin position="586"/>
        <end position="602"/>
    </location>
</feature>
<feature type="region of interest" description="Disordered" evidence="1">
    <location>
        <begin position="36"/>
        <end position="67"/>
    </location>
</feature>
<reference evidence="2" key="2">
    <citation type="submission" date="2025-08" db="UniProtKB">
        <authorList>
            <consortium name="Ensembl"/>
        </authorList>
    </citation>
    <scope>IDENTIFICATION</scope>
</reference>
<evidence type="ECO:0000256" key="1">
    <source>
        <dbReference type="SAM" id="MobiDB-lite"/>
    </source>
</evidence>
<feature type="compositionally biased region" description="Polar residues" evidence="1">
    <location>
        <begin position="346"/>
        <end position="356"/>
    </location>
</feature>
<accession>A0AAQ4Q3U9</accession>
<dbReference type="InterPro" id="IPR029331">
    <property type="entry name" value="MLIP"/>
</dbReference>
<proteinExistence type="predicted"/>
<feature type="compositionally biased region" description="Polar residues" evidence="1">
    <location>
        <begin position="44"/>
        <end position="67"/>
    </location>
</feature>
<evidence type="ECO:0000313" key="2">
    <source>
        <dbReference type="Ensembl" id="ENSGACP00000045864.1"/>
    </source>
</evidence>
<organism evidence="2 3">
    <name type="scientific">Gasterosteus aculeatus aculeatus</name>
    <name type="common">three-spined stickleback</name>
    <dbReference type="NCBI Taxonomy" id="481459"/>
    <lineage>
        <taxon>Eukaryota</taxon>
        <taxon>Metazoa</taxon>
        <taxon>Chordata</taxon>
        <taxon>Craniata</taxon>
        <taxon>Vertebrata</taxon>
        <taxon>Euteleostomi</taxon>
        <taxon>Actinopterygii</taxon>
        <taxon>Neopterygii</taxon>
        <taxon>Teleostei</taxon>
        <taxon>Neoteleostei</taxon>
        <taxon>Acanthomorphata</taxon>
        <taxon>Eupercaria</taxon>
        <taxon>Perciformes</taxon>
        <taxon>Cottioidei</taxon>
        <taxon>Gasterosteales</taxon>
        <taxon>Gasterosteidae</taxon>
        <taxon>Gasterosteus</taxon>
    </lineage>
</organism>
<feature type="region of interest" description="Disordered" evidence="1">
    <location>
        <begin position="760"/>
        <end position="779"/>
    </location>
</feature>
<name>A0AAQ4Q3U9_GASAC</name>
<evidence type="ECO:0000313" key="3">
    <source>
        <dbReference type="Proteomes" id="UP000007635"/>
    </source>
</evidence>
<dbReference type="Ensembl" id="ENSGACT00000061363.1">
    <property type="protein sequence ID" value="ENSGACP00000045864.1"/>
    <property type="gene ID" value="ENSGACG00000037449.1"/>
</dbReference>
<dbReference type="GeneTree" id="ENSGT00390000015862"/>
<keyword evidence="3" id="KW-1185">Reference proteome</keyword>
<feature type="region of interest" description="Disordered" evidence="1">
    <location>
        <begin position="346"/>
        <end position="413"/>
    </location>
</feature>
<feature type="region of interest" description="Disordered" evidence="1">
    <location>
        <begin position="584"/>
        <end position="634"/>
    </location>
</feature>